<comment type="pathway">
    <text evidence="2">Isoprenoid biosynthesis.</text>
</comment>
<evidence type="ECO:0008006" key="18">
    <source>
        <dbReference type="Google" id="ProtNLM"/>
    </source>
</evidence>
<dbReference type="Pfam" id="PF00348">
    <property type="entry name" value="polyprenyl_synt"/>
    <property type="match status" value="2"/>
</dbReference>
<keyword evidence="12" id="KW-0753">Steroid metabolism</keyword>
<evidence type="ECO:0000256" key="11">
    <source>
        <dbReference type="ARBA" id="ARBA00023166"/>
    </source>
</evidence>
<keyword evidence="13" id="KW-0414">Isoprene biosynthesis</keyword>
<evidence type="ECO:0000256" key="5">
    <source>
        <dbReference type="ARBA" id="ARBA00022679"/>
    </source>
</evidence>
<dbReference type="Gene3D" id="1.10.600.10">
    <property type="entry name" value="Farnesyl Diphosphate Synthase"/>
    <property type="match status" value="2"/>
</dbReference>
<dbReference type="PANTHER" id="PTHR11525:SF16">
    <property type="entry name" value="FARNESYL DIPHOSPHATE SYNTHASE"/>
    <property type="match status" value="1"/>
</dbReference>
<dbReference type="InterPro" id="IPR008949">
    <property type="entry name" value="Isoprenoid_synthase_dom_sf"/>
</dbReference>
<keyword evidence="10" id="KW-0756">Sterol biosynthesis</keyword>
<dbReference type="EMBL" id="QGKV02000299">
    <property type="protein sequence ID" value="KAF3591182.1"/>
    <property type="molecule type" value="Genomic_DNA"/>
</dbReference>
<dbReference type="InterPro" id="IPR033749">
    <property type="entry name" value="Polyprenyl_synt_CS"/>
</dbReference>
<keyword evidence="4" id="KW-0153">Cholesterol metabolism</keyword>
<dbReference type="PROSITE" id="PS00444">
    <property type="entry name" value="POLYPRENYL_SYNTHASE_2"/>
    <property type="match status" value="2"/>
</dbReference>
<reference evidence="16 17" key="1">
    <citation type="journal article" date="2020" name="BMC Genomics">
        <title>Intraspecific diversification of the crop wild relative Brassica cretica Lam. using demographic model selection.</title>
        <authorList>
            <person name="Kioukis A."/>
            <person name="Michalopoulou V.A."/>
            <person name="Briers L."/>
            <person name="Pirintsos S."/>
            <person name="Studholme D.J."/>
            <person name="Pavlidis P."/>
            <person name="Sarris P.F."/>
        </authorList>
    </citation>
    <scope>NUCLEOTIDE SEQUENCE [LARGE SCALE GENOMIC DNA]</scope>
    <source>
        <strain evidence="17">cv. PFS-1207/04</strain>
    </source>
</reference>
<dbReference type="SFLD" id="SFLDS00005">
    <property type="entry name" value="Isoprenoid_Synthase_Type_I"/>
    <property type="match status" value="1"/>
</dbReference>
<evidence type="ECO:0000256" key="12">
    <source>
        <dbReference type="ARBA" id="ARBA00023221"/>
    </source>
</evidence>
<organism evidence="16 17">
    <name type="scientific">Brassica cretica</name>
    <name type="common">Mustard</name>
    <dbReference type="NCBI Taxonomy" id="69181"/>
    <lineage>
        <taxon>Eukaryota</taxon>
        <taxon>Viridiplantae</taxon>
        <taxon>Streptophyta</taxon>
        <taxon>Embryophyta</taxon>
        <taxon>Tracheophyta</taxon>
        <taxon>Spermatophyta</taxon>
        <taxon>Magnoliopsida</taxon>
        <taxon>eudicotyledons</taxon>
        <taxon>Gunneridae</taxon>
        <taxon>Pentapetalae</taxon>
        <taxon>rosids</taxon>
        <taxon>malvids</taxon>
        <taxon>Brassicales</taxon>
        <taxon>Brassicaceae</taxon>
        <taxon>Brassiceae</taxon>
        <taxon>Brassica</taxon>
    </lineage>
</organism>
<evidence type="ECO:0000256" key="9">
    <source>
        <dbReference type="ARBA" id="ARBA00022955"/>
    </source>
</evidence>
<sequence>MRLSCCRNLRIAIKHLIRVGSGSLYQSRHLSSSSHNHLLMAEDLKSTFLNVYCTLKSELLHDPSFEFTDESRLWVERMLDYNVPGGKLNRGLSVVDSFKLLKEGKDLTEEEIFLSCALGWCIEWLQAYFLVLDDIMDNSVTRRGQPCWFRVPQVGMVAINDGILLRNHIHRILKKHFRGKPFYVDLVDLFNEVEFQTACGQMIDLITTFEGEKDLAKYSLPIHRRIVQYKTAYYSFYLPVACALLMAAENLENHVDVKNVLVDMGIYFQVQDDYLDCFADPETLGKLIKAYCHRRIVQYKTAYYSFYLPVACALLMAGENLENHVDVKNVLVDMGIYFQVQDDYLDCFADPETLGKIGTDIEDFKCSWLVVKALERCSKEQTEILYENYGKPDPSNVAKVKELYKELDLEGVFKEYESKSYEKLIGVIEAHQSKAIQAVLKSFLAKIYKRQK</sequence>
<gene>
    <name evidence="16" type="ORF">DY000_02024865</name>
</gene>
<evidence type="ECO:0000313" key="16">
    <source>
        <dbReference type="EMBL" id="KAF3591182.1"/>
    </source>
</evidence>
<evidence type="ECO:0000256" key="7">
    <source>
        <dbReference type="ARBA" id="ARBA00022778"/>
    </source>
</evidence>
<comment type="cofactor">
    <cofactor evidence="1">
        <name>Mg(2+)</name>
        <dbReference type="ChEBI" id="CHEBI:18420"/>
    </cofactor>
</comment>
<evidence type="ECO:0000256" key="10">
    <source>
        <dbReference type="ARBA" id="ARBA00023011"/>
    </source>
</evidence>
<evidence type="ECO:0000256" key="1">
    <source>
        <dbReference type="ARBA" id="ARBA00001946"/>
    </source>
</evidence>
<dbReference type="InterPro" id="IPR000092">
    <property type="entry name" value="Polyprenyl_synt"/>
</dbReference>
<name>A0ABQ7E1R6_BRACR</name>
<comment type="similarity">
    <text evidence="3 15">Belongs to the FPP/GGPP synthase family.</text>
</comment>
<evidence type="ECO:0000256" key="4">
    <source>
        <dbReference type="ARBA" id="ARBA00022548"/>
    </source>
</evidence>
<comment type="function">
    <text evidence="14">Catalyzes the sequential condensation of isopentenyl pyrophosphate with the allylic pyrophosphates, dimethylallyl pyrophosphate, and then with the resultant geranylpyrophosphate to the ultimate product farnesyl pyrophosphate.</text>
</comment>
<evidence type="ECO:0000256" key="2">
    <source>
        <dbReference type="ARBA" id="ARBA00005128"/>
    </source>
</evidence>
<evidence type="ECO:0000256" key="6">
    <source>
        <dbReference type="ARBA" id="ARBA00022723"/>
    </source>
</evidence>
<evidence type="ECO:0000256" key="15">
    <source>
        <dbReference type="RuleBase" id="RU004466"/>
    </source>
</evidence>
<keyword evidence="9" id="KW-0444">Lipid biosynthesis</keyword>
<protein>
    <recommendedName>
        <fullName evidence="18">Farnesyl diphosphate synthase</fullName>
    </recommendedName>
</protein>
<dbReference type="Proteomes" id="UP000266723">
    <property type="component" value="Unassembled WGS sequence"/>
</dbReference>
<accession>A0ABQ7E1R6</accession>
<dbReference type="InterPro" id="IPR039702">
    <property type="entry name" value="FPS1-like"/>
</dbReference>
<dbReference type="SUPFAM" id="SSF48576">
    <property type="entry name" value="Terpenoid synthases"/>
    <property type="match status" value="2"/>
</dbReference>
<comment type="caution">
    <text evidence="16">The sequence shown here is derived from an EMBL/GenBank/DDBJ whole genome shotgun (WGS) entry which is preliminary data.</text>
</comment>
<keyword evidence="7" id="KW-0152">Cholesterol biosynthesis</keyword>
<dbReference type="PANTHER" id="PTHR11525">
    <property type="entry name" value="FARNESYL-PYROPHOSPHATE SYNTHETASE"/>
    <property type="match status" value="1"/>
</dbReference>
<dbReference type="CDD" id="cd00685">
    <property type="entry name" value="Trans_IPPS_HT"/>
    <property type="match status" value="1"/>
</dbReference>
<keyword evidence="17" id="KW-1185">Reference proteome</keyword>
<evidence type="ECO:0000313" key="17">
    <source>
        <dbReference type="Proteomes" id="UP000266723"/>
    </source>
</evidence>
<keyword evidence="5 15" id="KW-0808">Transferase</keyword>
<keyword evidence="9" id="KW-0443">Lipid metabolism</keyword>
<proteinExistence type="inferred from homology"/>
<evidence type="ECO:0000256" key="13">
    <source>
        <dbReference type="ARBA" id="ARBA00023229"/>
    </source>
</evidence>
<evidence type="ECO:0000256" key="14">
    <source>
        <dbReference type="ARBA" id="ARBA00046091"/>
    </source>
</evidence>
<keyword evidence="11" id="KW-1207">Sterol metabolism</keyword>
<keyword evidence="9" id="KW-0752">Steroid biosynthesis</keyword>
<evidence type="ECO:0000256" key="8">
    <source>
        <dbReference type="ARBA" id="ARBA00022842"/>
    </source>
</evidence>
<keyword evidence="8" id="KW-0460">Magnesium</keyword>
<evidence type="ECO:0000256" key="3">
    <source>
        <dbReference type="ARBA" id="ARBA00006706"/>
    </source>
</evidence>
<keyword evidence="6" id="KW-0479">Metal-binding</keyword>
<dbReference type="PROSITE" id="PS00723">
    <property type="entry name" value="POLYPRENYL_SYNTHASE_1"/>
    <property type="match status" value="1"/>
</dbReference>